<proteinExistence type="predicted"/>
<protein>
    <submittedName>
        <fullName evidence="1">Uncharacterized protein</fullName>
    </submittedName>
</protein>
<dbReference type="AlphaFoldDB" id="A0A0F9II10"/>
<evidence type="ECO:0000313" key="1">
    <source>
        <dbReference type="EMBL" id="KKM19419.1"/>
    </source>
</evidence>
<accession>A0A0F9II10</accession>
<gene>
    <name evidence="1" type="ORF">LCGC14_1655860</name>
</gene>
<reference evidence="1" key="1">
    <citation type="journal article" date="2015" name="Nature">
        <title>Complex archaea that bridge the gap between prokaryotes and eukaryotes.</title>
        <authorList>
            <person name="Spang A."/>
            <person name="Saw J.H."/>
            <person name="Jorgensen S.L."/>
            <person name="Zaremba-Niedzwiedzka K."/>
            <person name="Martijn J."/>
            <person name="Lind A.E."/>
            <person name="van Eijk R."/>
            <person name="Schleper C."/>
            <person name="Guy L."/>
            <person name="Ettema T.J."/>
        </authorList>
    </citation>
    <scope>NUCLEOTIDE SEQUENCE</scope>
</reference>
<dbReference type="EMBL" id="LAZR01013990">
    <property type="protein sequence ID" value="KKM19419.1"/>
    <property type="molecule type" value="Genomic_DNA"/>
</dbReference>
<comment type="caution">
    <text evidence="1">The sequence shown here is derived from an EMBL/GenBank/DDBJ whole genome shotgun (WGS) entry which is preliminary data.</text>
</comment>
<name>A0A0F9II10_9ZZZZ</name>
<sequence length="485" mass="52401">MSVATPEADTLAALAGAIAPYMGENRKAVGYRHDIGGTLTTGYSHGPGGNFSVPGVAPAVFHTVVGNRGILGLLPVAPRLDTNPTYQVMTGVQGTTGAEKEEPCDDAPVAGLIKSCLLTSVFGRYERSTPDIEINRLGQQVDRADPMDLTVVGSPIHQSGLFATGPGDPSIPGDLLQNEISRKMWELGVSLHRLISQQLWTGNPTNNAVGGGYEELTGFDLLISTSHVDARTAQPCPSIDSDVKNFNYRNVTDEGAELVTHLSALYHFVKDLAIRTGVMPVNWVIAMKPELFWAITEVWPCAYLTYRCPLPSGGVVNVDGAEQVRMRDELRAGSFLIIDGDRIPVVQDDGIPESTSTDDGNVPEGCFSSDIYLIPLSVTGGRSVTFLEHFQYQNPAIADALAMGALGRIEGPWITWPRQTNLCVAFQTKIEPRLVMRTPWLAGRLNNVVACPPQRTRSPFPSDTYFVDGGTTTRTGPSYSSLWNQ</sequence>
<organism evidence="1">
    <name type="scientific">marine sediment metagenome</name>
    <dbReference type="NCBI Taxonomy" id="412755"/>
    <lineage>
        <taxon>unclassified sequences</taxon>
        <taxon>metagenomes</taxon>
        <taxon>ecological metagenomes</taxon>
    </lineage>
</organism>